<dbReference type="Proteomes" id="UP000257109">
    <property type="component" value="Unassembled WGS sequence"/>
</dbReference>
<evidence type="ECO:0000313" key="4">
    <source>
        <dbReference type="Proteomes" id="UP000257109"/>
    </source>
</evidence>
<dbReference type="EMBL" id="QJKJ01007159">
    <property type="protein sequence ID" value="RDX84076.1"/>
    <property type="molecule type" value="Genomic_DNA"/>
</dbReference>
<feature type="region of interest" description="Disordered" evidence="1">
    <location>
        <begin position="242"/>
        <end position="289"/>
    </location>
</feature>
<dbReference type="OrthoDB" id="418757at2759"/>
<name>A0A371G0I5_MUCPR</name>
<comment type="caution">
    <text evidence="3">The sequence shown here is derived from an EMBL/GenBank/DDBJ whole genome shotgun (WGS) entry which is preliminary data.</text>
</comment>
<feature type="compositionally biased region" description="Acidic residues" evidence="1">
    <location>
        <begin position="242"/>
        <end position="255"/>
    </location>
</feature>
<accession>A0A371G0I5</accession>
<dbReference type="AlphaFoldDB" id="A0A371G0I5"/>
<evidence type="ECO:0000259" key="2">
    <source>
        <dbReference type="Pfam" id="PF13976"/>
    </source>
</evidence>
<organism evidence="3 4">
    <name type="scientific">Mucuna pruriens</name>
    <name type="common">Velvet bean</name>
    <name type="synonym">Dolichos pruriens</name>
    <dbReference type="NCBI Taxonomy" id="157652"/>
    <lineage>
        <taxon>Eukaryota</taxon>
        <taxon>Viridiplantae</taxon>
        <taxon>Streptophyta</taxon>
        <taxon>Embryophyta</taxon>
        <taxon>Tracheophyta</taxon>
        <taxon>Spermatophyta</taxon>
        <taxon>Magnoliopsida</taxon>
        <taxon>eudicotyledons</taxon>
        <taxon>Gunneridae</taxon>
        <taxon>Pentapetalae</taxon>
        <taxon>rosids</taxon>
        <taxon>fabids</taxon>
        <taxon>Fabales</taxon>
        <taxon>Fabaceae</taxon>
        <taxon>Papilionoideae</taxon>
        <taxon>50 kb inversion clade</taxon>
        <taxon>NPAAA clade</taxon>
        <taxon>indigoferoid/millettioid clade</taxon>
        <taxon>Phaseoleae</taxon>
        <taxon>Mucuna</taxon>
    </lineage>
</organism>
<feature type="non-terminal residue" evidence="3">
    <location>
        <position position="1"/>
    </location>
</feature>
<reference evidence="3" key="1">
    <citation type="submission" date="2018-05" db="EMBL/GenBank/DDBJ databases">
        <title>Draft genome of Mucuna pruriens seed.</title>
        <authorList>
            <person name="Nnadi N.E."/>
            <person name="Vos R."/>
            <person name="Hasami M.H."/>
            <person name="Devisetty U.K."/>
            <person name="Aguiy J.C."/>
        </authorList>
    </citation>
    <scope>NUCLEOTIDE SEQUENCE [LARGE SCALE GENOMIC DNA]</scope>
    <source>
        <strain evidence="3">JCA_2017</strain>
    </source>
</reference>
<evidence type="ECO:0000313" key="3">
    <source>
        <dbReference type="EMBL" id="RDX84076.1"/>
    </source>
</evidence>
<keyword evidence="4" id="KW-1185">Reference proteome</keyword>
<protein>
    <recommendedName>
        <fullName evidence="2">GAG-pre-integrase domain-containing protein</fullName>
    </recommendedName>
</protein>
<proteinExistence type="predicted"/>
<sequence>MVFTSYIEGDFHIKNLGVSWEILLVVTVILKRENKGKNDKSKEKDHNNDRVTIAIGDDLMGNDGVTKVIDVCDICLQTNMGVQLWLRGVKYALDVRCNLISMQMLDDGGYDNHFGYGKWKLTKGNLVVARGEKISKLCWTKALVAKDSVNAMDMETPLWHRKISHISEKELNCLAKKDMLQGLKNAKLEKLYDHVEKKIVRSRDVQFMEDQTIEDIDKNGEQHNYVVDHQLGDGFDIPPDDDVEEEQEMSEDENLGDTLKLPPVQLKRSNRQRQLSTDEYVTLTDGEEP</sequence>
<feature type="domain" description="GAG-pre-integrase" evidence="2">
    <location>
        <begin position="148"/>
        <end position="188"/>
    </location>
</feature>
<evidence type="ECO:0000256" key="1">
    <source>
        <dbReference type="SAM" id="MobiDB-lite"/>
    </source>
</evidence>
<dbReference type="InterPro" id="IPR025724">
    <property type="entry name" value="GAG-pre-integrase_dom"/>
</dbReference>
<dbReference type="Pfam" id="PF13976">
    <property type="entry name" value="gag_pre-integrs"/>
    <property type="match status" value="1"/>
</dbReference>
<gene>
    <name evidence="3" type="ORF">CR513_34926</name>
</gene>